<accession>A0A8S3YXR5</accession>
<organism evidence="2 3">
    <name type="scientific">Candidula unifasciata</name>
    <dbReference type="NCBI Taxonomy" id="100452"/>
    <lineage>
        <taxon>Eukaryota</taxon>
        <taxon>Metazoa</taxon>
        <taxon>Spiralia</taxon>
        <taxon>Lophotrochozoa</taxon>
        <taxon>Mollusca</taxon>
        <taxon>Gastropoda</taxon>
        <taxon>Heterobranchia</taxon>
        <taxon>Euthyneura</taxon>
        <taxon>Panpulmonata</taxon>
        <taxon>Eupulmonata</taxon>
        <taxon>Stylommatophora</taxon>
        <taxon>Helicina</taxon>
        <taxon>Helicoidea</taxon>
        <taxon>Geomitridae</taxon>
        <taxon>Candidula</taxon>
    </lineage>
</organism>
<dbReference type="Proteomes" id="UP000678393">
    <property type="component" value="Unassembled WGS sequence"/>
</dbReference>
<sequence>MAESSETVCLAVKRLDLNDTEISDVISLNISKGDSVAEVTHKIRVALEPNDADIIFKLRNTQGHFIPLNGKIADRPSIVEHHRHFLQSEVQPEPNSLTLTQFEDEMVKKLATIQERINQLELAEKNMTERRAEKLKQEVLVLQATVDFMTRRFEESESVHWNGMFIRYPLW</sequence>
<feature type="coiled-coil region" evidence="1">
    <location>
        <begin position="103"/>
        <end position="152"/>
    </location>
</feature>
<keyword evidence="3" id="KW-1185">Reference proteome</keyword>
<keyword evidence="1" id="KW-0175">Coiled coil</keyword>
<gene>
    <name evidence="2" type="ORF">CUNI_LOCUS5890</name>
</gene>
<dbReference type="EMBL" id="CAJHNH020000879">
    <property type="protein sequence ID" value="CAG5120332.1"/>
    <property type="molecule type" value="Genomic_DNA"/>
</dbReference>
<comment type="caution">
    <text evidence="2">The sequence shown here is derived from an EMBL/GenBank/DDBJ whole genome shotgun (WGS) entry which is preliminary data.</text>
</comment>
<evidence type="ECO:0000256" key="1">
    <source>
        <dbReference type="SAM" id="Coils"/>
    </source>
</evidence>
<proteinExistence type="predicted"/>
<dbReference type="AlphaFoldDB" id="A0A8S3YXR5"/>
<evidence type="ECO:0000313" key="2">
    <source>
        <dbReference type="EMBL" id="CAG5120332.1"/>
    </source>
</evidence>
<name>A0A8S3YXR5_9EUPU</name>
<evidence type="ECO:0000313" key="3">
    <source>
        <dbReference type="Proteomes" id="UP000678393"/>
    </source>
</evidence>
<reference evidence="2" key="1">
    <citation type="submission" date="2021-04" db="EMBL/GenBank/DDBJ databases">
        <authorList>
            <consortium name="Molecular Ecology Group"/>
        </authorList>
    </citation>
    <scope>NUCLEOTIDE SEQUENCE</scope>
</reference>
<protein>
    <submittedName>
        <fullName evidence="2">Uncharacterized protein</fullName>
    </submittedName>
</protein>
<dbReference type="OrthoDB" id="7659889at2759"/>